<sequence>MGNLLGHTTPEGTHCTHHPVLKLNHNSTAQTTVAGVPKAEVVQVHLGDGETFFTILTGSSFSKARDRTPQQVLCNKDHLSDYSESSLSITSPIISDDDNSLEPDLNESETESDKDWEDEPEGNPNRGQNLQFQLQAAAAGVKHLSYSSE</sequence>
<proteinExistence type="predicted"/>
<comment type="caution">
    <text evidence="1">The sequence shown here is derived from an EMBL/GenBank/DDBJ whole genome shotgun (WGS) entry which is preliminary data.</text>
</comment>
<accession>A0ACB6Z6G8</accession>
<gene>
    <name evidence="1" type="ORF">BDM02DRAFT_3189817</name>
</gene>
<name>A0ACB6Z6G8_THEGA</name>
<organism evidence="1 2">
    <name type="scientific">Thelephora ganbajun</name>
    <name type="common">Ganba fungus</name>
    <dbReference type="NCBI Taxonomy" id="370292"/>
    <lineage>
        <taxon>Eukaryota</taxon>
        <taxon>Fungi</taxon>
        <taxon>Dikarya</taxon>
        <taxon>Basidiomycota</taxon>
        <taxon>Agaricomycotina</taxon>
        <taxon>Agaricomycetes</taxon>
        <taxon>Thelephorales</taxon>
        <taxon>Thelephoraceae</taxon>
        <taxon>Thelephora</taxon>
    </lineage>
</organism>
<dbReference type="EMBL" id="MU118095">
    <property type="protein sequence ID" value="KAF9645324.1"/>
    <property type="molecule type" value="Genomic_DNA"/>
</dbReference>
<dbReference type="Proteomes" id="UP000886501">
    <property type="component" value="Unassembled WGS sequence"/>
</dbReference>
<reference evidence="1" key="1">
    <citation type="submission" date="2019-10" db="EMBL/GenBank/DDBJ databases">
        <authorList>
            <consortium name="DOE Joint Genome Institute"/>
            <person name="Kuo A."/>
            <person name="Miyauchi S."/>
            <person name="Kiss E."/>
            <person name="Drula E."/>
            <person name="Kohler A."/>
            <person name="Sanchez-Garcia M."/>
            <person name="Andreopoulos B."/>
            <person name="Barry K.W."/>
            <person name="Bonito G."/>
            <person name="Buee M."/>
            <person name="Carver A."/>
            <person name="Chen C."/>
            <person name="Cichocki N."/>
            <person name="Clum A."/>
            <person name="Culley D."/>
            <person name="Crous P.W."/>
            <person name="Fauchery L."/>
            <person name="Girlanda M."/>
            <person name="Hayes R."/>
            <person name="Keri Z."/>
            <person name="Labutti K."/>
            <person name="Lipzen A."/>
            <person name="Lombard V."/>
            <person name="Magnuson J."/>
            <person name="Maillard F."/>
            <person name="Morin E."/>
            <person name="Murat C."/>
            <person name="Nolan M."/>
            <person name="Ohm R."/>
            <person name="Pangilinan J."/>
            <person name="Pereira M."/>
            <person name="Perotto S."/>
            <person name="Peter M."/>
            <person name="Riley R."/>
            <person name="Sitrit Y."/>
            <person name="Stielow B."/>
            <person name="Szollosi G."/>
            <person name="Zifcakova L."/>
            <person name="Stursova M."/>
            <person name="Spatafora J.W."/>
            <person name="Tedersoo L."/>
            <person name="Vaario L.-M."/>
            <person name="Yamada A."/>
            <person name="Yan M."/>
            <person name="Wang P."/>
            <person name="Xu J."/>
            <person name="Bruns T."/>
            <person name="Baldrian P."/>
            <person name="Vilgalys R."/>
            <person name="Henrissat B."/>
            <person name="Grigoriev I.V."/>
            <person name="Hibbett D."/>
            <person name="Nagy L.G."/>
            <person name="Martin F.M."/>
        </authorList>
    </citation>
    <scope>NUCLEOTIDE SEQUENCE</scope>
    <source>
        <strain evidence="1">P2</strain>
    </source>
</reference>
<protein>
    <submittedName>
        <fullName evidence="1">Uncharacterized protein</fullName>
    </submittedName>
</protein>
<evidence type="ECO:0000313" key="1">
    <source>
        <dbReference type="EMBL" id="KAF9645324.1"/>
    </source>
</evidence>
<evidence type="ECO:0000313" key="2">
    <source>
        <dbReference type="Proteomes" id="UP000886501"/>
    </source>
</evidence>
<reference evidence="1" key="2">
    <citation type="journal article" date="2020" name="Nat. Commun.">
        <title>Large-scale genome sequencing of mycorrhizal fungi provides insights into the early evolution of symbiotic traits.</title>
        <authorList>
            <person name="Miyauchi S."/>
            <person name="Kiss E."/>
            <person name="Kuo A."/>
            <person name="Drula E."/>
            <person name="Kohler A."/>
            <person name="Sanchez-Garcia M."/>
            <person name="Morin E."/>
            <person name="Andreopoulos B."/>
            <person name="Barry K.W."/>
            <person name="Bonito G."/>
            <person name="Buee M."/>
            <person name="Carver A."/>
            <person name="Chen C."/>
            <person name="Cichocki N."/>
            <person name="Clum A."/>
            <person name="Culley D."/>
            <person name="Crous P.W."/>
            <person name="Fauchery L."/>
            <person name="Girlanda M."/>
            <person name="Hayes R.D."/>
            <person name="Keri Z."/>
            <person name="LaButti K."/>
            <person name="Lipzen A."/>
            <person name="Lombard V."/>
            <person name="Magnuson J."/>
            <person name="Maillard F."/>
            <person name="Murat C."/>
            <person name="Nolan M."/>
            <person name="Ohm R.A."/>
            <person name="Pangilinan J."/>
            <person name="Pereira M.F."/>
            <person name="Perotto S."/>
            <person name="Peter M."/>
            <person name="Pfister S."/>
            <person name="Riley R."/>
            <person name="Sitrit Y."/>
            <person name="Stielow J.B."/>
            <person name="Szollosi G."/>
            <person name="Zifcakova L."/>
            <person name="Stursova M."/>
            <person name="Spatafora J.W."/>
            <person name="Tedersoo L."/>
            <person name="Vaario L.M."/>
            <person name="Yamada A."/>
            <person name="Yan M."/>
            <person name="Wang P."/>
            <person name="Xu J."/>
            <person name="Bruns T."/>
            <person name="Baldrian P."/>
            <person name="Vilgalys R."/>
            <person name="Dunand C."/>
            <person name="Henrissat B."/>
            <person name="Grigoriev I.V."/>
            <person name="Hibbett D."/>
            <person name="Nagy L.G."/>
            <person name="Martin F.M."/>
        </authorList>
    </citation>
    <scope>NUCLEOTIDE SEQUENCE</scope>
    <source>
        <strain evidence="1">P2</strain>
    </source>
</reference>
<keyword evidence="2" id="KW-1185">Reference proteome</keyword>